<proteinExistence type="inferred from homology"/>
<dbReference type="AlphaFoldDB" id="A0A6J6CPE2"/>
<dbReference type="InterPro" id="IPR033749">
    <property type="entry name" value="Polyprenyl_synt_CS"/>
</dbReference>
<evidence type="ECO:0000256" key="4">
    <source>
        <dbReference type="ARBA" id="ARBA00022723"/>
    </source>
</evidence>
<dbReference type="GO" id="GO:0004659">
    <property type="term" value="F:prenyltransferase activity"/>
    <property type="evidence" value="ECO:0007669"/>
    <property type="project" value="InterPro"/>
</dbReference>
<dbReference type="SFLD" id="SFLDG01017">
    <property type="entry name" value="Polyprenyl_Transferase_Like"/>
    <property type="match status" value="1"/>
</dbReference>
<dbReference type="GO" id="GO:0046872">
    <property type="term" value="F:metal ion binding"/>
    <property type="evidence" value="ECO:0007669"/>
    <property type="project" value="UniProtKB-KW"/>
</dbReference>
<dbReference type="PANTHER" id="PTHR12001">
    <property type="entry name" value="GERANYLGERANYL PYROPHOSPHATE SYNTHASE"/>
    <property type="match status" value="1"/>
</dbReference>
<dbReference type="PANTHER" id="PTHR12001:SF69">
    <property type="entry name" value="ALL TRANS-POLYPRENYL-DIPHOSPHATE SYNTHASE PDSS1"/>
    <property type="match status" value="1"/>
</dbReference>
<evidence type="ECO:0000313" key="6">
    <source>
        <dbReference type="EMBL" id="CAB4552013.1"/>
    </source>
</evidence>
<protein>
    <submittedName>
        <fullName evidence="6">Unannotated protein</fullName>
    </submittedName>
</protein>
<dbReference type="SFLD" id="SFLDS00005">
    <property type="entry name" value="Isoprenoid_Synthase_Type_I"/>
    <property type="match status" value="1"/>
</dbReference>
<dbReference type="GO" id="GO:0008299">
    <property type="term" value="P:isoprenoid biosynthetic process"/>
    <property type="evidence" value="ECO:0007669"/>
    <property type="project" value="InterPro"/>
</dbReference>
<evidence type="ECO:0000256" key="3">
    <source>
        <dbReference type="ARBA" id="ARBA00022679"/>
    </source>
</evidence>
<comment type="cofactor">
    <cofactor evidence="1">
        <name>Mg(2+)</name>
        <dbReference type="ChEBI" id="CHEBI:18420"/>
    </cofactor>
</comment>
<keyword evidence="4" id="KW-0479">Metal-binding</keyword>
<dbReference type="CDD" id="cd00685">
    <property type="entry name" value="Trans_IPPS_HT"/>
    <property type="match status" value="1"/>
</dbReference>
<organism evidence="6">
    <name type="scientific">freshwater metagenome</name>
    <dbReference type="NCBI Taxonomy" id="449393"/>
    <lineage>
        <taxon>unclassified sequences</taxon>
        <taxon>metagenomes</taxon>
        <taxon>ecological metagenomes</taxon>
    </lineage>
</organism>
<dbReference type="InterPro" id="IPR008949">
    <property type="entry name" value="Isoprenoid_synthase_dom_sf"/>
</dbReference>
<keyword evidence="5" id="KW-0460">Magnesium</keyword>
<evidence type="ECO:0000256" key="1">
    <source>
        <dbReference type="ARBA" id="ARBA00001946"/>
    </source>
</evidence>
<evidence type="ECO:0000256" key="2">
    <source>
        <dbReference type="ARBA" id="ARBA00006706"/>
    </source>
</evidence>
<evidence type="ECO:0000256" key="5">
    <source>
        <dbReference type="ARBA" id="ARBA00022842"/>
    </source>
</evidence>
<name>A0A6J6CPE2_9ZZZZ</name>
<reference evidence="6" key="1">
    <citation type="submission" date="2020-05" db="EMBL/GenBank/DDBJ databases">
        <authorList>
            <person name="Chiriac C."/>
            <person name="Salcher M."/>
            <person name="Ghai R."/>
            <person name="Kavagutti S V."/>
        </authorList>
    </citation>
    <scope>NUCLEOTIDE SEQUENCE</scope>
</reference>
<dbReference type="PROSITE" id="PS00444">
    <property type="entry name" value="POLYPRENYL_SYNTHASE_2"/>
    <property type="match status" value="1"/>
</dbReference>
<dbReference type="Gene3D" id="1.10.600.10">
    <property type="entry name" value="Farnesyl Diphosphate Synthase"/>
    <property type="match status" value="1"/>
</dbReference>
<dbReference type="Pfam" id="PF00348">
    <property type="entry name" value="polyprenyl_synt"/>
    <property type="match status" value="1"/>
</dbReference>
<dbReference type="EMBL" id="CAEZTB010000023">
    <property type="protein sequence ID" value="CAB4552013.1"/>
    <property type="molecule type" value="Genomic_DNA"/>
</dbReference>
<accession>A0A6J6CPE2</accession>
<comment type="similarity">
    <text evidence="2">Belongs to the FPP/GGPP synthase family.</text>
</comment>
<gene>
    <name evidence="6" type="ORF">UFOPK1581_00237</name>
</gene>
<dbReference type="SUPFAM" id="SSF48576">
    <property type="entry name" value="Terpenoid synthases"/>
    <property type="match status" value="1"/>
</dbReference>
<dbReference type="InterPro" id="IPR000092">
    <property type="entry name" value="Polyprenyl_synt"/>
</dbReference>
<sequence>MARTALPRQLRKVADKELLKQLEIGLDKVEVQLVEAVKHTDPIAKVTTRHLIDAGGKRIRPTLVLLTSQLGEANLDEVVQAAVVVELTHIGTLYHDDVMDDAPRRRGVDSAHEIWGNNVAILTGDLLFARASQLVSKLGQKALTLQADTFERLCLGQLNETVGPQDGQDPIEHYLKVLADKTGSLISASAELGVIFSGADQALREPVRKYGEAIGVAFQLIDDYIDLHSDGVVSGKTPGTDLRAGVPTLPVMYLRQEAKSDLEAAKLIDIIDSGLEDEAKLQSVLLALRDHSVTERTYQEAKRWAAEAISALDGLPEGPVREALTSFAEAVIERSN</sequence>
<keyword evidence="3" id="KW-0808">Transferase</keyword>